<keyword evidence="4" id="KW-1185">Reference proteome</keyword>
<comment type="catalytic activity">
    <reaction evidence="1">
        <text>ATP + H2O = ADP + phosphate + H(+)</text>
        <dbReference type="Rhea" id="RHEA:13065"/>
        <dbReference type="ChEBI" id="CHEBI:15377"/>
        <dbReference type="ChEBI" id="CHEBI:15378"/>
        <dbReference type="ChEBI" id="CHEBI:30616"/>
        <dbReference type="ChEBI" id="CHEBI:43474"/>
        <dbReference type="ChEBI" id="CHEBI:456216"/>
    </reaction>
</comment>
<comment type="caution">
    <text evidence="3">The sequence shown here is derived from an EMBL/GenBank/DDBJ whole genome shotgun (WGS) entry which is preliminary data.</text>
</comment>
<dbReference type="GO" id="GO:0016020">
    <property type="term" value="C:membrane"/>
    <property type="evidence" value="ECO:0007669"/>
    <property type="project" value="UniProtKB-SubCell"/>
</dbReference>
<dbReference type="GO" id="GO:0046872">
    <property type="term" value="F:metal ion binding"/>
    <property type="evidence" value="ECO:0007669"/>
    <property type="project" value="UniProtKB-UniRule"/>
</dbReference>
<keyword evidence="1" id="KW-0479">Metal-binding</keyword>
<dbReference type="InterPro" id="IPR047819">
    <property type="entry name" value="P5A-ATPase_N"/>
</dbReference>
<sequence>MVDANGVNEKSDVLQQKIHAGQNEHLLIHGFEKSSVRTTLTYASYILSVGLIRLLFHWYPRLHLHATHRECALNRATKILAIDDYQGYESYFVQDVWKISTTDAW</sequence>
<protein>
    <recommendedName>
        <fullName evidence="1">Cation-transporting ATPase</fullName>
        <ecNumber evidence="1">7.2.2.-</ecNumber>
    </recommendedName>
</protein>
<evidence type="ECO:0000313" key="4">
    <source>
        <dbReference type="Proteomes" id="UP001430953"/>
    </source>
</evidence>
<dbReference type="EMBL" id="JADYXP020000006">
    <property type="protein sequence ID" value="KAL0122239.1"/>
    <property type="molecule type" value="Genomic_DNA"/>
</dbReference>
<organism evidence="3 4">
    <name type="scientific">Cardiocondyla obscurior</name>
    <dbReference type="NCBI Taxonomy" id="286306"/>
    <lineage>
        <taxon>Eukaryota</taxon>
        <taxon>Metazoa</taxon>
        <taxon>Ecdysozoa</taxon>
        <taxon>Arthropoda</taxon>
        <taxon>Hexapoda</taxon>
        <taxon>Insecta</taxon>
        <taxon>Pterygota</taxon>
        <taxon>Neoptera</taxon>
        <taxon>Endopterygota</taxon>
        <taxon>Hymenoptera</taxon>
        <taxon>Apocrita</taxon>
        <taxon>Aculeata</taxon>
        <taxon>Formicoidea</taxon>
        <taxon>Formicidae</taxon>
        <taxon>Myrmicinae</taxon>
        <taxon>Cardiocondyla</taxon>
    </lineage>
</organism>
<keyword evidence="1" id="KW-0547">Nucleotide-binding</keyword>
<comment type="similarity">
    <text evidence="1">Belongs to the cation transport ATPase (P-type) (TC 3.A.3) family. Type V subfamily.</text>
</comment>
<name>A0AAW2G4U0_9HYME</name>
<dbReference type="GO" id="GO:0005524">
    <property type="term" value="F:ATP binding"/>
    <property type="evidence" value="ECO:0007669"/>
    <property type="project" value="UniProtKB-UniRule"/>
</dbReference>
<keyword evidence="1" id="KW-1278">Translocase</keyword>
<evidence type="ECO:0000259" key="2">
    <source>
        <dbReference type="Pfam" id="PF12409"/>
    </source>
</evidence>
<comment type="subcellular location">
    <subcellularLocation>
        <location evidence="1">Membrane</location>
        <topology evidence="1">Multi-pass membrane protein</topology>
    </subcellularLocation>
</comment>
<reference evidence="3 4" key="1">
    <citation type="submission" date="2023-03" db="EMBL/GenBank/DDBJ databases">
        <title>High recombination rates correlate with genetic variation in Cardiocondyla obscurior ants.</title>
        <authorList>
            <person name="Errbii M."/>
        </authorList>
    </citation>
    <scope>NUCLEOTIDE SEQUENCE [LARGE SCALE GENOMIC DNA]</scope>
    <source>
        <strain evidence="3">Alpha-2009</strain>
        <tissue evidence="3">Whole body</tissue>
    </source>
</reference>
<feature type="domain" description="P5B-type ATPase N-terminal" evidence="2">
    <location>
        <begin position="24"/>
        <end position="97"/>
    </location>
</feature>
<proteinExistence type="inferred from homology"/>
<keyword evidence="1" id="KW-0067">ATP-binding</keyword>
<gene>
    <name evidence="3" type="ORF">PUN28_007172</name>
</gene>
<keyword evidence="1" id="KW-0460">Magnesium</keyword>
<dbReference type="Proteomes" id="UP001430953">
    <property type="component" value="Unassembled WGS sequence"/>
</dbReference>
<evidence type="ECO:0000256" key="1">
    <source>
        <dbReference type="RuleBase" id="RU362082"/>
    </source>
</evidence>
<evidence type="ECO:0000313" key="3">
    <source>
        <dbReference type="EMBL" id="KAL0122239.1"/>
    </source>
</evidence>
<accession>A0AAW2G4U0</accession>
<dbReference type="GO" id="GO:0019829">
    <property type="term" value="F:ATPase-coupled monoatomic cation transmembrane transporter activity"/>
    <property type="evidence" value="ECO:0007669"/>
    <property type="project" value="UniProtKB-UniRule"/>
</dbReference>
<dbReference type="Pfam" id="PF12409">
    <property type="entry name" value="P5-ATPase"/>
    <property type="match status" value="1"/>
</dbReference>
<dbReference type="EC" id="7.2.2.-" evidence="1"/>
<dbReference type="AlphaFoldDB" id="A0AAW2G4U0"/>